<feature type="domain" description="Signal transduction histidine kinase subgroup 3 dimerisation and phosphoacceptor" evidence="10">
    <location>
        <begin position="167"/>
        <end position="232"/>
    </location>
</feature>
<dbReference type="RefSeq" id="WP_119864974.1">
    <property type="nucleotide sequence ID" value="NZ_CP016786.1"/>
</dbReference>
<keyword evidence="4" id="KW-0808">Transferase</keyword>
<keyword evidence="9" id="KW-1133">Transmembrane helix</keyword>
<feature type="transmembrane region" description="Helical" evidence="9">
    <location>
        <begin position="7"/>
        <end position="24"/>
    </location>
</feature>
<gene>
    <name evidence="11" type="ORF">BEN51_04945</name>
</gene>
<evidence type="ECO:0000256" key="5">
    <source>
        <dbReference type="ARBA" id="ARBA00022741"/>
    </source>
</evidence>
<protein>
    <recommendedName>
        <fullName evidence="2">histidine kinase</fullName>
        <ecNumber evidence="2">2.7.13.3</ecNumber>
    </recommendedName>
</protein>
<dbReference type="Pfam" id="PF07730">
    <property type="entry name" value="HisKA_3"/>
    <property type="match status" value="1"/>
</dbReference>
<dbReference type="InterPro" id="IPR036890">
    <property type="entry name" value="HATPase_C_sf"/>
</dbReference>
<evidence type="ECO:0000256" key="3">
    <source>
        <dbReference type="ARBA" id="ARBA00022553"/>
    </source>
</evidence>
<dbReference type="AlphaFoldDB" id="A0A343JBD0"/>
<accession>A0A343JBD0</accession>
<dbReference type="CDD" id="cd16917">
    <property type="entry name" value="HATPase_UhpB-NarQ-NarX-like"/>
    <property type="match status" value="1"/>
</dbReference>
<dbReference type="GO" id="GO:0000155">
    <property type="term" value="F:phosphorelay sensor kinase activity"/>
    <property type="evidence" value="ECO:0007669"/>
    <property type="project" value="InterPro"/>
</dbReference>
<evidence type="ECO:0000256" key="1">
    <source>
        <dbReference type="ARBA" id="ARBA00000085"/>
    </source>
</evidence>
<keyword evidence="5" id="KW-0547">Nucleotide-binding</keyword>
<dbReference type="OrthoDB" id="199946at2"/>
<evidence type="ECO:0000256" key="8">
    <source>
        <dbReference type="ARBA" id="ARBA00023012"/>
    </source>
</evidence>
<dbReference type="InterPro" id="IPR050482">
    <property type="entry name" value="Sensor_HK_TwoCompSys"/>
</dbReference>
<dbReference type="GO" id="GO:0046983">
    <property type="term" value="F:protein dimerization activity"/>
    <property type="evidence" value="ECO:0007669"/>
    <property type="project" value="InterPro"/>
</dbReference>
<evidence type="ECO:0000313" key="12">
    <source>
        <dbReference type="Proteomes" id="UP000264883"/>
    </source>
</evidence>
<evidence type="ECO:0000256" key="6">
    <source>
        <dbReference type="ARBA" id="ARBA00022777"/>
    </source>
</evidence>
<dbReference type="PANTHER" id="PTHR24421:SF10">
    <property type="entry name" value="NITRATE_NITRITE SENSOR PROTEIN NARQ"/>
    <property type="match status" value="1"/>
</dbReference>
<keyword evidence="12" id="KW-1185">Reference proteome</keyword>
<feature type="transmembrane region" description="Helical" evidence="9">
    <location>
        <begin position="30"/>
        <end position="48"/>
    </location>
</feature>
<keyword evidence="9" id="KW-0812">Transmembrane</keyword>
<dbReference type="SUPFAM" id="SSF55874">
    <property type="entry name" value="ATPase domain of HSP90 chaperone/DNA topoisomerase II/histidine kinase"/>
    <property type="match status" value="1"/>
</dbReference>
<dbReference type="GO" id="GO:0005524">
    <property type="term" value="F:ATP binding"/>
    <property type="evidence" value="ECO:0007669"/>
    <property type="project" value="UniProtKB-KW"/>
</dbReference>
<dbReference type="PANTHER" id="PTHR24421">
    <property type="entry name" value="NITRATE/NITRITE SENSOR PROTEIN NARX-RELATED"/>
    <property type="match status" value="1"/>
</dbReference>
<evidence type="ECO:0000256" key="2">
    <source>
        <dbReference type="ARBA" id="ARBA00012438"/>
    </source>
</evidence>
<keyword evidence="8" id="KW-0902">Two-component regulatory system</keyword>
<evidence type="ECO:0000256" key="7">
    <source>
        <dbReference type="ARBA" id="ARBA00022840"/>
    </source>
</evidence>
<proteinExistence type="predicted"/>
<keyword evidence="3" id="KW-0597">Phosphoprotein</keyword>
<keyword evidence="6" id="KW-0418">Kinase</keyword>
<dbReference type="EMBL" id="CP016786">
    <property type="protein sequence ID" value="ASW42838.1"/>
    <property type="molecule type" value="Genomic_DNA"/>
</dbReference>
<evidence type="ECO:0000256" key="4">
    <source>
        <dbReference type="ARBA" id="ARBA00022679"/>
    </source>
</evidence>
<organism evidence="11 12">
    <name type="scientific">Clostridium isatidis</name>
    <dbReference type="NCBI Taxonomy" id="182773"/>
    <lineage>
        <taxon>Bacteria</taxon>
        <taxon>Bacillati</taxon>
        <taxon>Bacillota</taxon>
        <taxon>Clostridia</taxon>
        <taxon>Eubacteriales</taxon>
        <taxon>Clostridiaceae</taxon>
        <taxon>Clostridium</taxon>
    </lineage>
</organism>
<dbReference type="Proteomes" id="UP000264883">
    <property type="component" value="Chromosome"/>
</dbReference>
<dbReference type="GO" id="GO:0016020">
    <property type="term" value="C:membrane"/>
    <property type="evidence" value="ECO:0007669"/>
    <property type="project" value="InterPro"/>
</dbReference>
<dbReference type="Gene3D" id="3.30.565.10">
    <property type="entry name" value="Histidine kinase-like ATPase, C-terminal domain"/>
    <property type="match status" value="1"/>
</dbReference>
<name>A0A343JBD0_9CLOT</name>
<reference evidence="11 12" key="1">
    <citation type="submission" date="2016-08" db="EMBL/GenBank/DDBJ databases">
        <title>Complete Genome Sequence Of The Indigo Reducing Clostridium isatidis DSM15098.</title>
        <authorList>
            <person name="Little G.T."/>
            <person name="Minton N.P."/>
        </authorList>
    </citation>
    <scope>NUCLEOTIDE SEQUENCE [LARGE SCALE GENOMIC DNA]</scope>
    <source>
        <strain evidence="11 12">DSM 15098</strain>
    </source>
</reference>
<dbReference type="KEGG" id="cia:BEN51_04945"/>
<sequence>MTAKIMYSFIMIIQTLILFITIFSQITNPIVFLLFIIIIFSMVLRWRINLRPCYMLIDLTFFLLATIFYPVATNYIFIFAYYFSYKNKLIYTLPLIIVGLIVNDGSYYLLLLQGLLFGTILYNWDKESNSSKNTIDHLRQHIYDLEFVQSKLLSDYQDTDRISRLTERQRIAEVLHDNLGHELTAAHLSLKAYKALMAANQFERANVTLNKSEKRLENALHQLKSSVKSIEPNLEIGLLDINNLCDNFIYPVEFVHSGDILKLEPYIWQLILMTVREALTNITKHARPSKVNISLKVTDYSVRLTIENDGIINNSREISGHGLRYMRNRLEAVNGSLSIQKQNTFKLIIFIPFERSK</sequence>
<dbReference type="Gene3D" id="1.20.5.1930">
    <property type="match status" value="1"/>
</dbReference>
<feature type="transmembrane region" description="Helical" evidence="9">
    <location>
        <begin position="60"/>
        <end position="85"/>
    </location>
</feature>
<comment type="catalytic activity">
    <reaction evidence="1">
        <text>ATP + protein L-histidine = ADP + protein N-phospho-L-histidine.</text>
        <dbReference type="EC" id="2.7.13.3"/>
    </reaction>
</comment>
<dbReference type="InterPro" id="IPR011712">
    <property type="entry name" value="Sig_transdc_His_kin_sub3_dim/P"/>
</dbReference>
<evidence type="ECO:0000259" key="10">
    <source>
        <dbReference type="Pfam" id="PF07730"/>
    </source>
</evidence>
<keyword evidence="9" id="KW-0472">Membrane</keyword>
<evidence type="ECO:0000313" key="11">
    <source>
        <dbReference type="EMBL" id="ASW42838.1"/>
    </source>
</evidence>
<evidence type="ECO:0000256" key="9">
    <source>
        <dbReference type="SAM" id="Phobius"/>
    </source>
</evidence>
<keyword evidence="7" id="KW-0067">ATP-binding</keyword>
<dbReference type="EC" id="2.7.13.3" evidence="2"/>